<protein>
    <submittedName>
        <fullName evidence="1">DNA-binding ferritin-like protein (Dps family)</fullName>
    </submittedName>
</protein>
<gene>
    <name evidence="1" type="ORF">QOZ98_000539</name>
</gene>
<dbReference type="SUPFAM" id="SSF160713">
    <property type="entry name" value="YqaI-like"/>
    <property type="match status" value="1"/>
</dbReference>
<accession>A0ABU0GQS3</accession>
<proteinExistence type="predicted"/>
<dbReference type="Gene3D" id="3.30.40.30">
    <property type="entry name" value="YqaI domain"/>
    <property type="match status" value="1"/>
</dbReference>
<comment type="caution">
    <text evidence="1">The sequence shown here is derived from an EMBL/GenBank/DDBJ whole genome shotgun (WGS) entry which is preliminary data.</text>
</comment>
<evidence type="ECO:0000313" key="1">
    <source>
        <dbReference type="EMBL" id="MDQ0427714.1"/>
    </source>
</evidence>
<sequence length="119" mass="13839">MVKKVEDLQEYRDTKDLETRIHKLPSDAQTRIIQNIVSQTCWHGPATREWLENEISSQEQLETMFSKPIEDHPVEDVFGSEIRTGDKWFEDGAGRVVLEDNAEDYLVEVTGVQFFRAIK</sequence>
<keyword evidence="2" id="KW-1185">Reference proteome</keyword>
<name>A0ABU0GQS3_9BACL</name>
<dbReference type="Proteomes" id="UP001241988">
    <property type="component" value="Unassembled WGS sequence"/>
</dbReference>
<dbReference type="EMBL" id="JAUSWB010000001">
    <property type="protein sequence ID" value="MDQ0427714.1"/>
    <property type="molecule type" value="Genomic_DNA"/>
</dbReference>
<dbReference type="InterPro" id="IPR023118">
    <property type="entry name" value="YqaI_dom_sf"/>
</dbReference>
<dbReference type="RefSeq" id="WP_308785985.1">
    <property type="nucleotide sequence ID" value="NZ_JAUSWB010000001.1"/>
</dbReference>
<reference evidence="1 2" key="1">
    <citation type="submission" date="2023-07" db="EMBL/GenBank/DDBJ databases">
        <title>Genomic Encyclopedia of Type Strains, Phase IV (KMG-IV): sequencing the most valuable type-strain genomes for metagenomic binning, comparative biology and taxonomic classification.</title>
        <authorList>
            <person name="Goeker M."/>
        </authorList>
    </citation>
    <scope>NUCLEOTIDE SEQUENCE [LARGE SCALE GENOMIC DNA]</scope>
    <source>
        <strain evidence="1 2">DSM 16419</strain>
    </source>
</reference>
<evidence type="ECO:0000313" key="2">
    <source>
        <dbReference type="Proteomes" id="UP001241988"/>
    </source>
</evidence>
<organism evidence="1 2">
    <name type="scientific">Planomicrobium stackebrandtii</name>
    <dbReference type="NCBI Taxonomy" id="253160"/>
    <lineage>
        <taxon>Bacteria</taxon>
        <taxon>Bacillati</taxon>
        <taxon>Bacillota</taxon>
        <taxon>Bacilli</taxon>
        <taxon>Bacillales</taxon>
        <taxon>Caryophanaceae</taxon>
        <taxon>Planomicrobium</taxon>
    </lineage>
</organism>